<dbReference type="CDD" id="cd01651">
    <property type="entry name" value="RT_G2_intron"/>
    <property type="match status" value="1"/>
</dbReference>
<dbReference type="Gene3D" id="3.30.70.270">
    <property type="match status" value="1"/>
</dbReference>
<reference evidence="3" key="2">
    <citation type="submission" date="2015-02" db="EMBL/GenBank/DDBJ databases">
        <title>Complete Genome Sequence of Pelosinus fermentans JBW45.</title>
        <authorList>
            <person name="De Leon K.B."/>
            <person name="Utturkar S.M."/>
            <person name="Camilleri L.B."/>
            <person name="Arkin A.P."/>
            <person name="Fields M.W."/>
            <person name="Brown S.D."/>
            <person name="Wall J.D."/>
        </authorList>
    </citation>
    <scope>NUCLEOTIDE SEQUENCE [LARGE SCALE GENOMIC DNA]</scope>
    <source>
        <strain evidence="3">JBW45</strain>
    </source>
</reference>
<evidence type="ECO:0000313" key="2">
    <source>
        <dbReference type="EMBL" id="AJQ29352.1"/>
    </source>
</evidence>
<dbReference type="Pfam" id="PF00078">
    <property type="entry name" value="RVT_1"/>
    <property type="match status" value="1"/>
</dbReference>
<dbReference type="HOGENOM" id="CLU_051311_0_0_9"/>
<evidence type="ECO:0000259" key="1">
    <source>
        <dbReference type="PROSITE" id="PS50878"/>
    </source>
</evidence>
<organism evidence="2 3">
    <name type="scientific">Pelosinus fermentans JBW45</name>
    <dbReference type="NCBI Taxonomy" id="1192197"/>
    <lineage>
        <taxon>Bacteria</taxon>
        <taxon>Bacillati</taxon>
        <taxon>Bacillota</taxon>
        <taxon>Negativicutes</taxon>
        <taxon>Selenomonadales</taxon>
        <taxon>Sporomusaceae</taxon>
        <taxon>Pelosinus</taxon>
    </lineage>
</organism>
<dbReference type="GO" id="GO:0003964">
    <property type="term" value="F:RNA-directed DNA polymerase activity"/>
    <property type="evidence" value="ECO:0007669"/>
    <property type="project" value="UniProtKB-KW"/>
</dbReference>
<keyword evidence="2" id="KW-0808">Transferase</keyword>
<keyword evidence="2" id="KW-0695">RNA-directed DNA polymerase</keyword>
<dbReference type="InterPro" id="IPR051083">
    <property type="entry name" value="GrpII_Intron_Splice-Mob/Def"/>
</dbReference>
<dbReference type="KEGG" id="pft:JBW_04015"/>
<gene>
    <name evidence="2" type="ORF">JBW_04015</name>
</gene>
<dbReference type="PROSITE" id="PS50878">
    <property type="entry name" value="RT_POL"/>
    <property type="match status" value="1"/>
</dbReference>
<name>I8TW64_9FIRM</name>
<keyword evidence="2" id="KW-0548">Nucleotidyltransferase</keyword>
<dbReference type="InterPro" id="IPR043128">
    <property type="entry name" value="Rev_trsase/Diguanyl_cyclase"/>
</dbReference>
<proteinExistence type="predicted"/>
<dbReference type="PANTHER" id="PTHR34047">
    <property type="entry name" value="NUCLEAR INTRON MATURASE 1, MITOCHONDRIAL-RELATED"/>
    <property type="match status" value="1"/>
</dbReference>
<feature type="domain" description="Reverse transcriptase" evidence="1">
    <location>
        <begin position="56"/>
        <end position="279"/>
    </location>
</feature>
<dbReference type="AlphaFoldDB" id="I8TW64"/>
<dbReference type="InterPro" id="IPR000477">
    <property type="entry name" value="RT_dom"/>
</dbReference>
<sequence length="450" mass="53652">MIKINADNTLDILKQKFSEDNIKQFYLEHNFSSAPGIDRINKRIFDRKLTQYVKSIHKKVLNETYKFSPYKESLILKNREQLPRVISIPTIRDKLTLRILRTLIQDVFSPEVQHRMIQPIVEEIKQCISQYNYVIKLDIKDYYPSINHKILFAQINKKIKSRKVLKLIRGAITTPTVLDKCKSKECKKNKRGIPQGLPISNILSSIYLIQMDKKFSQLNNLKYFRFVDDILILCRADNYQQIKEDILNEIKSNYSLKVNAKKTEAHEITKEFSYLGYSFKGPIVSVREKSKRKLENSLENLFIDYKNSGFKRTSFFLWKLNLRITGCISDNKKYGWVFFFSQITQLSILFHFDWIIKKLIKRFELETKLDGKKIKRFVRTYHEMINNLNETGYIPNFDNFLLVDKEKFLKEMEVELPEWNEVNITHAFKCIVFSSVRELERDIQNLRDRY</sequence>
<evidence type="ECO:0000313" key="3">
    <source>
        <dbReference type="Proteomes" id="UP000005361"/>
    </source>
</evidence>
<dbReference type="PANTHER" id="PTHR34047:SF8">
    <property type="entry name" value="PROTEIN YKFC"/>
    <property type="match status" value="1"/>
</dbReference>
<dbReference type="EMBL" id="CP010978">
    <property type="protein sequence ID" value="AJQ29352.1"/>
    <property type="molecule type" value="Genomic_DNA"/>
</dbReference>
<dbReference type="STRING" id="1192197.JBW_04015"/>
<dbReference type="SUPFAM" id="SSF56672">
    <property type="entry name" value="DNA/RNA polymerases"/>
    <property type="match status" value="1"/>
</dbReference>
<protein>
    <submittedName>
        <fullName evidence="2">RNA-directed DNA polymerase (Reverse transcriptase)</fullName>
    </submittedName>
</protein>
<dbReference type="Proteomes" id="UP000005361">
    <property type="component" value="Chromosome"/>
</dbReference>
<accession>I8TW64</accession>
<dbReference type="InterPro" id="IPR043502">
    <property type="entry name" value="DNA/RNA_pol_sf"/>
</dbReference>
<reference evidence="2 3" key="1">
    <citation type="journal article" date="2015" name="Genome Announc.">
        <title>Complete Genome Sequence of Pelosinus fermentans JBW45, a Member of a Remarkably Competitive Group of Negativicutes in the Firmicutes Phylum.</title>
        <authorList>
            <person name="De Leon K.B."/>
            <person name="Utturkar S.M."/>
            <person name="Camilleri L.B."/>
            <person name="Elias D.A."/>
            <person name="Arkin A.P."/>
            <person name="Fields M.W."/>
            <person name="Brown S.D."/>
            <person name="Wall J.D."/>
        </authorList>
    </citation>
    <scope>NUCLEOTIDE SEQUENCE [LARGE SCALE GENOMIC DNA]</scope>
    <source>
        <strain evidence="2 3">JBW45</strain>
    </source>
</reference>